<dbReference type="Proteomes" id="UP000077405">
    <property type="component" value="Plasmid pYZ4"/>
</dbReference>
<dbReference type="InterPro" id="IPR003776">
    <property type="entry name" value="YcaO-like_dom"/>
</dbReference>
<protein>
    <recommendedName>
        <fullName evidence="2">YcaO domain-containing protein</fullName>
    </recommendedName>
</protein>
<dbReference type="Gene3D" id="3.30.1330.230">
    <property type="match status" value="1"/>
</dbReference>
<evidence type="ECO:0000313" key="3">
    <source>
        <dbReference type="EMBL" id="AWB08145.1"/>
    </source>
</evidence>
<accession>A0A2R4VUN6</accession>
<dbReference type="OrthoDB" id="2379922at2"/>
<dbReference type="PANTHER" id="PTHR37809">
    <property type="entry name" value="RIBOSOMAL PROTEIN S12 METHYLTHIOTRANSFERASE ACCESSORY FACTOR YCAO"/>
    <property type="match status" value="1"/>
</dbReference>
<feature type="region of interest" description="Disordered" evidence="1">
    <location>
        <begin position="1"/>
        <end position="25"/>
    </location>
</feature>
<name>A0A2R4VUN6_9PROT</name>
<dbReference type="NCBIfam" id="TIGR00702">
    <property type="entry name" value="YcaO-type kinase domain"/>
    <property type="match status" value="1"/>
</dbReference>
<dbReference type="PANTHER" id="PTHR37809:SF1">
    <property type="entry name" value="RIBOSOMAL PROTEIN S12 METHYLTHIOTRANSFERASE ACCESSORY FACTOR YCAO"/>
    <property type="match status" value="1"/>
</dbReference>
<dbReference type="Pfam" id="PF02624">
    <property type="entry name" value="YcaO"/>
    <property type="match status" value="1"/>
</dbReference>
<feature type="compositionally biased region" description="Polar residues" evidence="1">
    <location>
        <begin position="1"/>
        <end position="10"/>
    </location>
</feature>
<dbReference type="EMBL" id="CP028905">
    <property type="protein sequence ID" value="AWB08145.1"/>
    <property type="molecule type" value="Genomic_DNA"/>
</dbReference>
<organism evidence="3 4">
    <name type="scientific">Azospirillum humicireducens</name>
    <dbReference type="NCBI Taxonomy" id="1226968"/>
    <lineage>
        <taxon>Bacteria</taxon>
        <taxon>Pseudomonadati</taxon>
        <taxon>Pseudomonadota</taxon>
        <taxon>Alphaproteobacteria</taxon>
        <taxon>Rhodospirillales</taxon>
        <taxon>Azospirillaceae</taxon>
        <taxon>Azospirillum</taxon>
    </lineage>
</organism>
<sequence>MTVTSQNFGEKNNAGDEGIPSPASIGFSSTQVKRYRYGTHRSISPDETLERIMPHLKKFGITRVANITGLDSIGLPVFSVYRPNSRSLAVSQGKGLDLSAARVSGLMEAIEFYHAERVKLPLRWACFTELQQEASVLDVSRLPRMTTSRFHPFRPILWCEGRDLIGGEQVWVPYESVHTDFSLPLPGGSGNFQMSSNGLASGNHWLEAVGHGICEVVERDALALWSIDGASANPAGRLDLSTVDDPACRQAINLFRAAGQAIGVWSITTDIGLPAFACVIADREPNHLDQFYSSDGSGCHATREIALLRALTEAAQTRLTYIAGARDDVHRDFFKSARDPARVALMLARIERDEIAPALSFQAIPTMDQDSFDDDIAHQLARLRAVGIEQVVAVDLGGYVPGIEVARVIIPGLEGLHDAPGYCPGPRARIRARRECDHQ</sequence>
<dbReference type="Gene3D" id="3.30.160.660">
    <property type="match status" value="1"/>
</dbReference>
<evidence type="ECO:0000259" key="2">
    <source>
        <dbReference type="PROSITE" id="PS51664"/>
    </source>
</evidence>
<gene>
    <name evidence="3" type="ORF">A6A40_24260</name>
</gene>
<keyword evidence="3" id="KW-0614">Plasmid</keyword>
<dbReference type="AlphaFoldDB" id="A0A2R4VUN6"/>
<geneLocation type="plasmid" evidence="3 4">
    <name>pYZ4</name>
</geneLocation>
<proteinExistence type="predicted"/>
<dbReference type="Gene3D" id="3.30.40.250">
    <property type="match status" value="1"/>
</dbReference>
<dbReference type="RefSeq" id="WP_108548419.1">
    <property type="nucleotide sequence ID" value="NZ_CP028905.1"/>
</dbReference>
<feature type="domain" description="YcaO" evidence="2">
    <location>
        <begin position="93"/>
        <end position="439"/>
    </location>
</feature>
<evidence type="ECO:0000256" key="1">
    <source>
        <dbReference type="SAM" id="MobiDB-lite"/>
    </source>
</evidence>
<dbReference type="PROSITE" id="PS51664">
    <property type="entry name" value="YCAO"/>
    <property type="match status" value="1"/>
</dbReference>
<dbReference type="KEGG" id="ahu:A6A40_24260"/>
<reference evidence="3 4" key="1">
    <citation type="submission" date="2018-04" db="EMBL/GenBank/DDBJ databases">
        <title>Complete genome sequence of the nitrogen-fixing bacterium Azospirillum humicireducens type strain SgZ-5.</title>
        <authorList>
            <person name="Yu Z."/>
        </authorList>
    </citation>
    <scope>NUCLEOTIDE SEQUENCE [LARGE SCALE GENOMIC DNA]</scope>
    <source>
        <strain evidence="3 4">SgZ-5</strain>
        <plasmid evidence="3 4">pYZ4</plasmid>
    </source>
</reference>
<keyword evidence="4" id="KW-1185">Reference proteome</keyword>
<evidence type="ECO:0000313" key="4">
    <source>
        <dbReference type="Proteomes" id="UP000077405"/>
    </source>
</evidence>